<protein>
    <submittedName>
        <fullName evidence="1">Uncharacterized protein</fullName>
    </submittedName>
</protein>
<evidence type="ECO:0000313" key="2">
    <source>
        <dbReference type="Proteomes" id="UP000000268"/>
    </source>
</evidence>
<keyword evidence="2" id="KW-1185">Reference proteome</keyword>
<gene>
    <name evidence="1" type="ordered locus">AM1_G0036</name>
</gene>
<evidence type="ECO:0000313" key="1">
    <source>
        <dbReference type="EMBL" id="ABW33216.1"/>
    </source>
</evidence>
<organism evidence="1 2">
    <name type="scientific">Acaryochloris marina (strain MBIC 11017)</name>
    <dbReference type="NCBI Taxonomy" id="329726"/>
    <lineage>
        <taxon>Bacteria</taxon>
        <taxon>Bacillati</taxon>
        <taxon>Cyanobacteriota</taxon>
        <taxon>Cyanophyceae</taxon>
        <taxon>Acaryochloridales</taxon>
        <taxon>Acaryochloridaceae</taxon>
        <taxon>Acaryochloris</taxon>
    </lineage>
</organism>
<keyword evidence="1" id="KW-0614">Plasmid</keyword>
<proteinExistence type="predicted"/>
<geneLocation type="plasmid" evidence="1 2">
    <name>pREB7</name>
</geneLocation>
<dbReference type="AlphaFoldDB" id="A8ZQD0"/>
<dbReference type="HOGENOM" id="CLU_2597962_0_0_3"/>
<dbReference type="EMBL" id="CP000844">
    <property type="protein sequence ID" value="ABW33216.1"/>
    <property type="molecule type" value="Genomic_DNA"/>
</dbReference>
<accession>A8ZQD0</accession>
<reference evidence="1 2" key="1">
    <citation type="journal article" date="2008" name="Proc. Natl. Acad. Sci. U.S.A.">
        <title>Niche adaptation and genome expansion in the chlorophyll d-producing cyanobacterium Acaryochloris marina.</title>
        <authorList>
            <person name="Swingley W.D."/>
            <person name="Chen M."/>
            <person name="Cheung P.C."/>
            <person name="Conrad A.L."/>
            <person name="Dejesa L.C."/>
            <person name="Hao J."/>
            <person name="Honchak B.M."/>
            <person name="Karbach L.E."/>
            <person name="Kurdoglu A."/>
            <person name="Lahiri S."/>
            <person name="Mastrian S.D."/>
            <person name="Miyashita H."/>
            <person name="Page L."/>
            <person name="Ramakrishna P."/>
            <person name="Satoh S."/>
            <person name="Sattley W.M."/>
            <person name="Shimada Y."/>
            <person name="Taylor H.L."/>
            <person name="Tomo T."/>
            <person name="Tsuchiya T."/>
            <person name="Wang Z.T."/>
            <person name="Raymond J."/>
            <person name="Mimuro M."/>
            <person name="Blankenship R.E."/>
            <person name="Touchman J.W."/>
        </authorList>
    </citation>
    <scope>NUCLEOTIDE SEQUENCE [LARGE SCALE GENOMIC DNA]</scope>
    <source>
        <strain evidence="2">MBIC 11017</strain>
        <plasmid evidence="2">Plasmid pREB7</plasmid>
    </source>
</reference>
<name>A8ZQD0_ACAM1</name>
<sequence length="79" mass="8748">MISISHLSDICHLAQKVSSDSRENPTSLALNTPISYSDPWPNSTISDCFSDSAIKVLTEVSLVMPEKRNNDEHFQSVVI</sequence>
<dbReference type="Proteomes" id="UP000000268">
    <property type="component" value="Plasmid pREB7"/>
</dbReference>
<dbReference type="KEGG" id="amr:AM1_G0036"/>